<evidence type="ECO:0000313" key="2">
    <source>
        <dbReference type="Proteomes" id="UP000011185"/>
    </source>
</evidence>
<dbReference type="EMBL" id="JH993986">
    <property type="protein sequence ID" value="ELQ75138.1"/>
    <property type="molecule type" value="Genomic_DNA"/>
</dbReference>
<accession>L7JUH9</accession>
<dbReference type="VEuPathDB" id="MicrosporidiaDB:THOM_1923"/>
<name>L7JUH9_TRAHO</name>
<dbReference type="Proteomes" id="UP000011185">
    <property type="component" value="Unassembled WGS sequence"/>
</dbReference>
<gene>
    <name evidence="1" type="ORF">THOM_1923</name>
</gene>
<sequence length="56" mass="6414">MNYHSIKIPEAKSFLGYSWKRGHISHNLHVRVTVAVATCLSVVMRVRAKLLREATH</sequence>
<protein>
    <submittedName>
        <fullName evidence="1">Putative transposable element encoded protein</fullName>
    </submittedName>
</protein>
<proteinExistence type="predicted"/>
<dbReference type="InParanoid" id="L7JUH9"/>
<evidence type="ECO:0000313" key="1">
    <source>
        <dbReference type="EMBL" id="ELQ75138.1"/>
    </source>
</evidence>
<reference evidence="1 2" key="1">
    <citation type="journal article" date="2012" name="PLoS Pathog.">
        <title>The genome of the obligate intracellular parasite Trachipleistophora hominis: new insights into microsporidian genome dynamics and reductive evolution.</title>
        <authorList>
            <person name="Heinz E."/>
            <person name="Williams T.A."/>
            <person name="Nakjang S."/>
            <person name="Noel C.J."/>
            <person name="Swan D.C."/>
            <person name="Goldberg A.V."/>
            <person name="Harris S.R."/>
            <person name="Weinmaier T."/>
            <person name="Markert S."/>
            <person name="Becher D."/>
            <person name="Bernhardt J."/>
            <person name="Dagan T."/>
            <person name="Hacker C."/>
            <person name="Lucocq J.M."/>
            <person name="Schweder T."/>
            <person name="Rattei T."/>
            <person name="Hall N."/>
            <person name="Hirt R.P."/>
            <person name="Embley T.M."/>
        </authorList>
    </citation>
    <scope>NUCLEOTIDE SEQUENCE [LARGE SCALE GENOMIC DNA]</scope>
</reference>
<keyword evidence="2" id="KW-1185">Reference proteome</keyword>
<dbReference type="AlphaFoldDB" id="L7JUH9"/>
<dbReference type="HOGENOM" id="CLU_3015875_0_0_1"/>
<organism evidence="1 2">
    <name type="scientific">Trachipleistophora hominis</name>
    <name type="common">Microsporidian parasite</name>
    <dbReference type="NCBI Taxonomy" id="72359"/>
    <lineage>
        <taxon>Eukaryota</taxon>
        <taxon>Fungi</taxon>
        <taxon>Fungi incertae sedis</taxon>
        <taxon>Microsporidia</taxon>
        <taxon>Pleistophoridae</taxon>
        <taxon>Trachipleistophora</taxon>
    </lineage>
</organism>